<name>A0A8H3QRI7_9GLOM</name>
<dbReference type="EMBL" id="BLAL01000194">
    <property type="protein sequence ID" value="GES90245.1"/>
    <property type="molecule type" value="Genomic_DNA"/>
</dbReference>
<accession>A0A8H3QRI7</accession>
<feature type="compositionally biased region" description="Basic residues" evidence="1">
    <location>
        <begin position="123"/>
        <end position="134"/>
    </location>
</feature>
<dbReference type="AlphaFoldDB" id="A0A8H3QRI7"/>
<evidence type="ECO:0000313" key="3">
    <source>
        <dbReference type="Proteomes" id="UP000615446"/>
    </source>
</evidence>
<gene>
    <name evidence="2" type="ORF">RCL2_001710600</name>
</gene>
<feature type="region of interest" description="Disordered" evidence="1">
    <location>
        <begin position="111"/>
        <end position="134"/>
    </location>
</feature>
<reference evidence="2" key="1">
    <citation type="submission" date="2019-10" db="EMBL/GenBank/DDBJ databases">
        <title>Conservation and host-specific expression of non-tandemly repeated heterogenous ribosome RNA gene in arbuscular mycorrhizal fungi.</title>
        <authorList>
            <person name="Maeda T."/>
            <person name="Kobayashi Y."/>
            <person name="Nakagawa T."/>
            <person name="Ezawa T."/>
            <person name="Yamaguchi K."/>
            <person name="Bino T."/>
            <person name="Nishimoto Y."/>
            <person name="Shigenobu S."/>
            <person name="Kawaguchi M."/>
        </authorList>
    </citation>
    <scope>NUCLEOTIDE SEQUENCE</scope>
    <source>
        <strain evidence="2">HR1</strain>
    </source>
</reference>
<dbReference type="Proteomes" id="UP000615446">
    <property type="component" value="Unassembled WGS sequence"/>
</dbReference>
<evidence type="ECO:0000313" key="2">
    <source>
        <dbReference type="EMBL" id="GES90245.1"/>
    </source>
</evidence>
<comment type="caution">
    <text evidence="2">The sequence shown here is derived from an EMBL/GenBank/DDBJ whole genome shotgun (WGS) entry which is preliminary data.</text>
</comment>
<protein>
    <submittedName>
        <fullName evidence="2">Uncharacterized protein</fullName>
    </submittedName>
</protein>
<organism evidence="2 3">
    <name type="scientific">Rhizophagus clarus</name>
    <dbReference type="NCBI Taxonomy" id="94130"/>
    <lineage>
        <taxon>Eukaryota</taxon>
        <taxon>Fungi</taxon>
        <taxon>Fungi incertae sedis</taxon>
        <taxon>Mucoromycota</taxon>
        <taxon>Glomeromycotina</taxon>
        <taxon>Glomeromycetes</taxon>
        <taxon>Glomerales</taxon>
        <taxon>Glomeraceae</taxon>
        <taxon>Rhizophagus</taxon>
    </lineage>
</organism>
<evidence type="ECO:0000256" key="1">
    <source>
        <dbReference type="SAM" id="MobiDB-lite"/>
    </source>
</evidence>
<proteinExistence type="predicted"/>
<feature type="compositionally biased region" description="Polar residues" evidence="1">
    <location>
        <begin position="111"/>
        <end position="122"/>
    </location>
</feature>
<sequence length="134" mass="15359">MLALTVRKRNQPTPMVMPCYFKKDKTFTQAINFTVYSLAGASVRQTTFYHRQQTMHFTLLVEDFALTYSRQYSQSSSVNETSPPNYFEQKILKVPLESASAQRTVLTEQTIQTSAHTTQHPTTGHHRTTTLKLV</sequence>